<dbReference type="AlphaFoldDB" id="A0A0K2T935"/>
<protein>
    <submittedName>
        <fullName evidence="1">Uncharacterized protein</fullName>
    </submittedName>
</protein>
<evidence type="ECO:0000313" key="1">
    <source>
        <dbReference type="EMBL" id="CDW21971.1"/>
    </source>
</evidence>
<sequence>MRLSCNWMDSKDVSFKKDWDVSLSRELRMNNSFFRFFNLLMRSSGNFLTKLDVRSKCFTRLSRESKDEGKFWS</sequence>
<organism evidence="1">
    <name type="scientific">Lepeophtheirus salmonis</name>
    <name type="common">Salmon louse</name>
    <name type="synonym">Caligus salmonis</name>
    <dbReference type="NCBI Taxonomy" id="72036"/>
    <lineage>
        <taxon>Eukaryota</taxon>
        <taxon>Metazoa</taxon>
        <taxon>Ecdysozoa</taxon>
        <taxon>Arthropoda</taxon>
        <taxon>Crustacea</taxon>
        <taxon>Multicrustacea</taxon>
        <taxon>Hexanauplia</taxon>
        <taxon>Copepoda</taxon>
        <taxon>Siphonostomatoida</taxon>
        <taxon>Caligidae</taxon>
        <taxon>Lepeophtheirus</taxon>
    </lineage>
</organism>
<proteinExistence type="predicted"/>
<accession>A0A0K2T935</accession>
<reference evidence="1" key="1">
    <citation type="submission" date="2014-05" db="EMBL/GenBank/DDBJ databases">
        <authorList>
            <person name="Chronopoulou M."/>
        </authorList>
    </citation>
    <scope>NUCLEOTIDE SEQUENCE</scope>
    <source>
        <tissue evidence="1">Whole organism</tissue>
    </source>
</reference>
<dbReference type="EMBL" id="HACA01004610">
    <property type="protein sequence ID" value="CDW21971.1"/>
    <property type="molecule type" value="Transcribed_RNA"/>
</dbReference>
<name>A0A0K2T935_LEPSM</name>